<feature type="region of interest" description="Disordered" evidence="1">
    <location>
        <begin position="1"/>
        <end position="80"/>
    </location>
</feature>
<feature type="region of interest" description="Disordered" evidence="1">
    <location>
        <begin position="198"/>
        <end position="217"/>
    </location>
</feature>
<feature type="non-terminal residue" evidence="2">
    <location>
        <position position="1"/>
    </location>
</feature>
<dbReference type="EMBL" id="JACVVK020000639">
    <property type="protein sequence ID" value="KAK7461218.1"/>
    <property type="molecule type" value="Genomic_DNA"/>
</dbReference>
<feature type="compositionally biased region" description="Polar residues" evidence="1">
    <location>
        <begin position="165"/>
        <end position="187"/>
    </location>
</feature>
<comment type="caution">
    <text evidence="2">The sequence shown here is derived from an EMBL/GenBank/DDBJ whole genome shotgun (WGS) entry which is preliminary data.</text>
</comment>
<proteinExistence type="predicted"/>
<sequence length="259" mass="28188">RDIESSQSLSKPLSLLTPPPTTSSFPDSCPHPPPTCPISGKAVRQGHATPRPVIRETIATNNDQQRRRGKARIAGQRPGRPLLARQVARRMAVDRPVHSPRDQPAAVDDHTRFHHGLSHFKARGGTGWWREMSEAAEGGKGQQESDHKWGGEAGGVTEEYYLPVSTQSRDSPQSDSVTKSSNTSTGWLSPRQCVVSHNTHSNGEEREGGGGAQVHRVPVTSDCPFRDTAKWGWRLVKAGCNKRSSIAATTVAGDNTRPF</sequence>
<dbReference type="AlphaFoldDB" id="A0ABD0J4W0"/>
<feature type="region of interest" description="Disordered" evidence="1">
    <location>
        <begin position="165"/>
        <end position="192"/>
    </location>
</feature>
<protein>
    <submittedName>
        <fullName evidence="2">Uncharacterized protein</fullName>
    </submittedName>
</protein>
<feature type="compositionally biased region" description="Low complexity" evidence="1">
    <location>
        <begin position="1"/>
        <end position="28"/>
    </location>
</feature>
<evidence type="ECO:0000256" key="1">
    <source>
        <dbReference type="SAM" id="MobiDB-lite"/>
    </source>
</evidence>
<evidence type="ECO:0000313" key="3">
    <source>
        <dbReference type="Proteomes" id="UP001519460"/>
    </source>
</evidence>
<name>A0ABD0J4W0_9CAEN</name>
<organism evidence="2 3">
    <name type="scientific">Batillaria attramentaria</name>
    <dbReference type="NCBI Taxonomy" id="370345"/>
    <lineage>
        <taxon>Eukaryota</taxon>
        <taxon>Metazoa</taxon>
        <taxon>Spiralia</taxon>
        <taxon>Lophotrochozoa</taxon>
        <taxon>Mollusca</taxon>
        <taxon>Gastropoda</taxon>
        <taxon>Caenogastropoda</taxon>
        <taxon>Sorbeoconcha</taxon>
        <taxon>Cerithioidea</taxon>
        <taxon>Batillariidae</taxon>
        <taxon>Batillaria</taxon>
    </lineage>
</organism>
<evidence type="ECO:0000313" key="2">
    <source>
        <dbReference type="EMBL" id="KAK7461218.1"/>
    </source>
</evidence>
<keyword evidence="3" id="KW-1185">Reference proteome</keyword>
<reference evidence="2 3" key="1">
    <citation type="journal article" date="2023" name="Sci. Data">
        <title>Genome assembly of the Korean intertidal mud-creeper Batillaria attramentaria.</title>
        <authorList>
            <person name="Patra A.K."/>
            <person name="Ho P.T."/>
            <person name="Jun S."/>
            <person name="Lee S.J."/>
            <person name="Kim Y."/>
            <person name="Won Y.J."/>
        </authorList>
    </citation>
    <scope>NUCLEOTIDE SEQUENCE [LARGE SCALE GENOMIC DNA]</scope>
    <source>
        <strain evidence="2">Wonlab-2016</strain>
    </source>
</reference>
<gene>
    <name evidence="2" type="ORF">BaRGS_00038720</name>
</gene>
<dbReference type="Proteomes" id="UP001519460">
    <property type="component" value="Unassembled WGS sequence"/>
</dbReference>
<accession>A0ABD0J4W0</accession>
<feature type="region of interest" description="Disordered" evidence="1">
    <location>
        <begin position="134"/>
        <end position="153"/>
    </location>
</feature>